<protein>
    <submittedName>
        <fullName evidence="3">Type II CAAX endopeptidase family protein</fullName>
    </submittedName>
</protein>
<organism evidence="3 4">
    <name type="scientific">Meridianimarinicoccus marinus</name>
    <dbReference type="NCBI Taxonomy" id="3231483"/>
    <lineage>
        <taxon>Bacteria</taxon>
        <taxon>Pseudomonadati</taxon>
        <taxon>Pseudomonadota</taxon>
        <taxon>Alphaproteobacteria</taxon>
        <taxon>Rhodobacterales</taxon>
        <taxon>Paracoccaceae</taxon>
        <taxon>Meridianimarinicoccus</taxon>
    </lineage>
</organism>
<sequence>MNLKDNAIVRLTERAKRPSGWVLAWSAAIVIIIVGGIIGSLVGSAVLGNDKTSPLHQYTELFIFGFTLLALFVWVRLKEGRPLSTVGLCGKGGARKFLLGLAIGAVMMTVPVVFMLLTGIFEIGGSAHRRSGVSALFPILPLLAVFAIQGTTEEAVVRGYMLQMGARQLPGWVAILGSSLLFAVIHVTFDPIILLVLFLYAVFACVVALQQGSLWLISGIHVGWNFFQGNVFGLPVSGHPRATALLSIGPAEGSALILSGGDFGVEASLPGLVVLVVALVVAWWGIRNRPAADAWPADRGPQP</sequence>
<feature type="transmembrane region" description="Helical" evidence="1">
    <location>
        <begin position="58"/>
        <end position="77"/>
    </location>
</feature>
<evidence type="ECO:0000313" key="3">
    <source>
        <dbReference type="EMBL" id="MEV8468770.1"/>
    </source>
</evidence>
<feature type="transmembrane region" description="Helical" evidence="1">
    <location>
        <begin position="21"/>
        <end position="46"/>
    </location>
</feature>
<comment type="caution">
    <text evidence="3">The sequence shown here is derived from an EMBL/GenBank/DDBJ whole genome shotgun (WGS) entry which is preliminary data.</text>
</comment>
<dbReference type="PANTHER" id="PTHR39430:SF1">
    <property type="entry name" value="PROTEASE"/>
    <property type="match status" value="1"/>
</dbReference>
<feature type="transmembrane region" description="Helical" evidence="1">
    <location>
        <begin position="267"/>
        <end position="286"/>
    </location>
</feature>
<keyword evidence="4" id="KW-1185">Reference proteome</keyword>
<gene>
    <name evidence="3" type="ORF">AB0T83_18585</name>
</gene>
<dbReference type="RefSeq" id="WP_366194730.1">
    <property type="nucleotide sequence ID" value="NZ_JBFBVU010000040.1"/>
</dbReference>
<evidence type="ECO:0000259" key="2">
    <source>
        <dbReference type="Pfam" id="PF02517"/>
    </source>
</evidence>
<accession>A0ABV3LB31</accession>
<feature type="transmembrane region" description="Helical" evidence="1">
    <location>
        <begin position="192"/>
        <end position="209"/>
    </location>
</feature>
<feature type="transmembrane region" description="Helical" evidence="1">
    <location>
        <begin position="127"/>
        <end position="148"/>
    </location>
</feature>
<feature type="transmembrane region" description="Helical" evidence="1">
    <location>
        <begin position="169"/>
        <end position="186"/>
    </location>
</feature>
<dbReference type="EMBL" id="JBFBVU010000040">
    <property type="protein sequence ID" value="MEV8468770.1"/>
    <property type="molecule type" value="Genomic_DNA"/>
</dbReference>
<evidence type="ECO:0000256" key="1">
    <source>
        <dbReference type="SAM" id="Phobius"/>
    </source>
</evidence>
<keyword evidence="1" id="KW-0812">Transmembrane</keyword>
<keyword evidence="1" id="KW-1133">Transmembrane helix</keyword>
<name>A0ABV3LB31_9RHOB</name>
<keyword evidence="1" id="KW-0472">Membrane</keyword>
<dbReference type="Proteomes" id="UP001553161">
    <property type="component" value="Unassembled WGS sequence"/>
</dbReference>
<dbReference type="InterPro" id="IPR003675">
    <property type="entry name" value="Rce1/LyrA-like_dom"/>
</dbReference>
<feature type="domain" description="CAAX prenyl protease 2/Lysostaphin resistance protein A-like" evidence="2">
    <location>
        <begin position="138"/>
        <end position="227"/>
    </location>
</feature>
<dbReference type="Pfam" id="PF02517">
    <property type="entry name" value="Rce1-like"/>
    <property type="match status" value="1"/>
</dbReference>
<dbReference type="PANTHER" id="PTHR39430">
    <property type="entry name" value="MEMBRANE-ASSOCIATED PROTEASE-RELATED"/>
    <property type="match status" value="1"/>
</dbReference>
<feature type="transmembrane region" description="Helical" evidence="1">
    <location>
        <begin position="97"/>
        <end position="121"/>
    </location>
</feature>
<proteinExistence type="predicted"/>
<evidence type="ECO:0000313" key="4">
    <source>
        <dbReference type="Proteomes" id="UP001553161"/>
    </source>
</evidence>
<reference evidence="3 4" key="1">
    <citation type="submission" date="2024-07" db="EMBL/GenBank/DDBJ databases">
        <authorList>
            <person name="Kang M."/>
        </authorList>
    </citation>
    <scope>NUCLEOTIDE SEQUENCE [LARGE SCALE GENOMIC DNA]</scope>
    <source>
        <strain evidence="3 4">DFM31</strain>
    </source>
</reference>